<dbReference type="GO" id="GO:0005815">
    <property type="term" value="C:microtubule organizing center"/>
    <property type="evidence" value="ECO:0007669"/>
    <property type="project" value="TreeGrafter"/>
</dbReference>
<sequence>MPTLKSIDLRPALISKLKGANVKQVSSIINKTTGFFTNKIGVSEELMDGLKQRVATRILWENGGAQMEMVNCRALAFRAAEAAKAKTNNNDDDNDDDDIYNNIPINNPSGFITGSASALNLLQSESLMYKNRPILMSGSTLVDYAISSSDSASTGLQFGKVTEIAGPAGSGKTQIALSLVARGAMFKGVEVYYFCAGNGGGVSSLVRRLNKIMQALMVDRSAKNVKVTALKKVKVKQVSTGHDMLMSLCQLDAELQGRKTPTHGSTSILVLDSVGGLLAKSMLTGGFGNKGTALLNDVSYSLRRITRDHGMATLLLNNTLTDGSPSLGRAWEVTADIRAVLRAPRNLAERGEAERQAERQGSLKRSHSVASASSSTSSKSGNRGPEKIDLEFGGHIAKHFARKIKRKGKFESVFEFCVGEGGVIEERVENGRS</sequence>
<evidence type="ECO:0000313" key="4">
    <source>
        <dbReference type="EMBL" id="GMH49782.1"/>
    </source>
</evidence>
<dbReference type="EMBL" id="BLQM01000011">
    <property type="protein sequence ID" value="GMH49782.1"/>
    <property type="molecule type" value="Genomic_DNA"/>
</dbReference>
<dbReference type="GO" id="GO:0003697">
    <property type="term" value="F:single-stranded DNA binding"/>
    <property type="evidence" value="ECO:0007669"/>
    <property type="project" value="TreeGrafter"/>
</dbReference>
<dbReference type="GO" id="GO:0000723">
    <property type="term" value="P:telomere maintenance"/>
    <property type="evidence" value="ECO:0007669"/>
    <property type="project" value="TreeGrafter"/>
</dbReference>
<dbReference type="GO" id="GO:0042148">
    <property type="term" value="P:DNA strand invasion"/>
    <property type="evidence" value="ECO:0007669"/>
    <property type="project" value="TreeGrafter"/>
</dbReference>
<dbReference type="InterPro" id="IPR051988">
    <property type="entry name" value="HRR_RAD51_Paralog"/>
</dbReference>
<dbReference type="Proteomes" id="UP001162640">
    <property type="component" value="Unassembled WGS sequence"/>
</dbReference>
<comment type="caution">
    <text evidence="4">The sequence shown here is derived from an EMBL/GenBank/DDBJ whole genome shotgun (WGS) entry which is preliminary data.</text>
</comment>
<evidence type="ECO:0000313" key="5">
    <source>
        <dbReference type="Proteomes" id="UP001162640"/>
    </source>
</evidence>
<gene>
    <name evidence="4" type="ORF">TL16_g00613</name>
</gene>
<feature type="compositionally biased region" description="Low complexity" evidence="3">
    <location>
        <begin position="368"/>
        <end position="380"/>
    </location>
</feature>
<dbReference type="InterPro" id="IPR027417">
    <property type="entry name" value="P-loop_NTPase"/>
</dbReference>
<keyword evidence="2" id="KW-0539">Nucleus</keyword>
<dbReference type="GO" id="GO:0000400">
    <property type="term" value="F:four-way junction DNA binding"/>
    <property type="evidence" value="ECO:0007669"/>
    <property type="project" value="TreeGrafter"/>
</dbReference>
<evidence type="ECO:0000256" key="2">
    <source>
        <dbReference type="ARBA" id="ARBA00023242"/>
    </source>
</evidence>
<evidence type="ECO:0000256" key="1">
    <source>
        <dbReference type="ARBA" id="ARBA00004123"/>
    </source>
</evidence>
<name>A0A9W6Z852_9STRA</name>
<dbReference type="GO" id="GO:0005657">
    <property type="term" value="C:replication fork"/>
    <property type="evidence" value="ECO:0007669"/>
    <property type="project" value="TreeGrafter"/>
</dbReference>
<protein>
    <recommendedName>
        <fullName evidence="6">P-loop containing nucleoside triphosphate hydrolase protein</fullName>
    </recommendedName>
</protein>
<dbReference type="SUPFAM" id="SSF52540">
    <property type="entry name" value="P-loop containing nucleoside triphosphate hydrolases"/>
    <property type="match status" value="1"/>
</dbReference>
<dbReference type="PANTHER" id="PTHR46457">
    <property type="entry name" value="DNA REPAIR PROTEIN RAD51 HOMOLOG 4"/>
    <property type="match status" value="1"/>
</dbReference>
<dbReference type="Gene3D" id="3.40.50.300">
    <property type="entry name" value="P-loop containing nucleotide triphosphate hydrolases"/>
    <property type="match status" value="1"/>
</dbReference>
<dbReference type="GO" id="GO:0007131">
    <property type="term" value="P:reciprocal meiotic recombination"/>
    <property type="evidence" value="ECO:0007669"/>
    <property type="project" value="TreeGrafter"/>
</dbReference>
<dbReference type="GO" id="GO:0000724">
    <property type="term" value="P:double-strand break repair via homologous recombination"/>
    <property type="evidence" value="ECO:0007669"/>
    <property type="project" value="TreeGrafter"/>
</dbReference>
<dbReference type="AlphaFoldDB" id="A0A9W6Z852"/>
<feature type="compositionally biased region" description="Basic and acidic residues" evidence="3">
    <location>
        <begin position="349"/>
        <end position="358"/>
    </location>
</feature>
<accession>A0A9W6Z852</accession>
<reference evidence="5" key="1">
    <citation type="journal article" date="2023" name="Commun. Biol.">
        <title>Genome analysis of Parmales, the sister group of diatoms, reveals the evolutionary specialization of diatoms from phago-mixotrophs to photoautotrophs.</title>
        <authorList>
            <person name="Ban H."/>
            <person name="Sato S."/>
            <person name="Yoshikawa S."/>
            <person name="Yamada K."/>
            <person name="Nakamura Y."/>
            <person name="Ichinomiya M."/>
            <person name="Sato N."/>
            <person name="Blanc-Mathieu R."/>
            <person name="Endo H."/>
            <person name="Kuwata A."/>
            <person name="Ogata H."/>
        </authorList>
    </citation>
    <scope>NUCLEOTIDE SEQUENCE [LARGE SCALE GENOMIC DNA]</scope>
</reference>
<dbReference type="PANTHER" id="PTHR46457:SF1">
    <property type="entry name" value="DNA REPAIR PROTEIN RAD51 HOMOLOG 4"/>
    <property type="match status" value="1"/>
</dbReference>
<comment type="subcellular location">
    <subcellularLocation>
        <location evidence="1">Nucleus</location>
    </subcellularLocation>
</comment>
<evidence type="ECO:0000256" key="3">
    <source>
        <dbReference type="SAM" id="MobiDB-lite"/>
    </source>
</evidence>
<feature type="region of interest" description="Disordered" evidence="3">
    <location>
        <begin position="349"/>
        <end position="389"/>
    </location>
</feature>
<organism evidence="4 5">
    <name type="scientific">Triparma laevis f. inornata</name>
    <dbReference type="NCBI Taxonomy" id="1714386"/>
    <lineage>
        <taxon>Eukaryota</taxon>
        <taxon>Sar</taxon>
        <taxon>Stramenopiles</taxon>
        <taxon>Ochrophyta</taxon>
        <taxon>Bolidophyceae</taxon>
        <taxon>Parmales</taxon>
        <taxon>Triparmaceae</taxon>
        <taxon>Triparma</taxon>
    </lineage>
</organism>
<proteinExistence type="predicted"/>
<dbReference type="GO" id="GO:0008094">
    <property type="term" value="F:ATP-dependent activity, acting on DNA"/>
    <property type="evidence" value="ECO:0007669"/>
    <property type="project" value="TreeGrafter"/>
</dbReference>
<dbReference type="GO" id="GO:0033063">
    <property type="term" value="C:Rad51B-Rad51C-Rad51D-XRCC2 complex"/>
    <property type="evidence" value="ECO:0007669"/>
    <property type="project" value="TreeGrafter"/>
</dbReference>
<evidence type="ECO:0008006" key="6">
    <source>
        <dbReference type="Google" id="ProtNLM"/>
    </source>
</evidence>